<feature type="region of interest" description="Disordered" evidence="6">
    <location>
        <begin position="581"/>
        <end position="658"/>
    </location>
</feature>
<dbReference type="Gene3D" id="3.40.50.300">
    <property type="entry name" value="P-loop containing nucleotide triphosphate hydrolases"/>
    <property type="match status" value="1"/>
</dbReference>
<dbReference type="PRINTS" id="PR00929">
    <property type="entry name" value="ATHOOK"/>
</dbReference>
<evidence type="ECO:0000256" key="6">
    <source>
        <dbReference type="SAM" id="MobiDB-lite"/>
    </source>
</evidence>
<dbReference type="SMART" id="SM00487">
    <property type="entry name" value="DEXDc"/>
    <property type="match status" value="1"/>
</dbReference>
<dbReference type="InterPro" id="IPR000330">
    <property type="entry name" value="SNF2_N"/>
</dbReference>
<feature type="region of interest" description="Disordered" evidence="6">
    <location>
        <begin position="1118"/>
        <end position="1226"/>
    </location>
</feature>
<protein>
    <submittedName>
        <fullName evidence="9">Uncharacterized protein</fullName>
    </submittedName>
</protein>
<dbReference type="SMART" id="SM00490">
    <property type="entry name" value="HELICc"/>
    <property type="match status" value="1"/>
</dbReference>
<keyword evidence="10" id="KW-1185">Reference proteome</keyword>
<dbReference type="Pfam" id="PF00271">
    <property type="entry name" value="Helicase_C"/>
    <property type="match status" value="1"/>
</dbReference>
<feature type="compositionally biased region" description="Basic and acidic residues" evidence="6">
    <location>
        <begin position="629"/>
        <end position="646"/>
    </location>
</feature>
<dbReference type="Gramene" id="GBG78813">
    <property type="protein sequence ID" value="GBG78813"/>
    <property type="gene ID" value="CBR_g28037"/>
</dbReference>
<feature type="domain" description="Helicase ATP-binding" evidence="7">
    <location>
        <begin position="660"/>
        <end position="771"/>
    </location>
</feature>
<name>A0A388L9E6_CHABU</name>
<keyword evidence="3" id="KW-0378">Hydrolase</keyword>
<feature type="region of interest" description="Disordered" evidence="6">
    <location>
        <begin position="396"/>
        <end position="440"/>
    </location>
</feature>
<feature type="region of interest" description="Disordered" evidence="6">
    <location>
        <begin position="516"/>
        <end position="539"/>
    </location>
</feature>
<feature type="compositionally biased region" description="Basic and acidic residues" evidence="6">
    <location>
        <begin position="397"/>
        <end position="413"/>
    </location>
</feature>
<evidence type="ECO:0000313" key="10">
    <source>
        <dbReference type="Proteomes" id="UP000265515"/>
    </source>
</evidence>
<dbReference type="Proteomes" id="UP000265515">
    <property type="component" value="Unassembled WGS sequence"/>
</dbReference>
<dbReference type="InterPro" id="IPR001650">
    <property type="entry name" value="Helicase_C-like"/>
</dbReference>
<feature type="region of interest" description="Disordered" evidence="6">
    <location>
        <begin position="57"/>
        <end position="88"/>
    </location>
</feature>
<gene>
    <name evidence="9" type="ORF">CBR_g28037</name>
</gene>
<dbReference type="OrthoDB" id="1422302at2759"/>
<dbReference type="InterPro" id="IPR027417">
    <property type="entry name" value="P-loop_NTPase"/>
</dbReference>
<evidence type="ECO:0000259" key="8">
    <source>
        <dbReference type="PROSITE" id="PS51194"/>
    </source>
</evidence>
<feature type="region of interest" description="Disordered" evidence="6">
    <location>
        <begin position="457"/>
        <end position="477"/>
    </location>
</feature>
<evidence type="ECO:0000256" key="5">
    <source>
        <dbReference type="ARBA" id="ARBA00023242"/>
    </source>
</evidence>
<feature type="compositionally biased region" description="Basic and acidic residues" evidence="6">
    <location>
        <begin position="1208"/>
        <end position="1217"/>
    </location>
</feature>
<keyword evidence="2" id="KW-0547">Nucleotide-binding</keyword>
<feature type="compositionally biased region" description="Basic residues" evidence="6">
    <location>
        <begin position="617"/>
        <end position="628"/>
    </location>
</feature>
<keyword evidence="5" id="KW-0539">Nucleus</keyword>
<dbReference type="GO" id="GO:0005524">
    <property type="term" value="F:ATP binding"/>
    <property type="evidence" value="ECO:0007669"/>
    <property type="project" value="UniProtKB-KW"/>
</dbReference>
<comment type="subcellular location">
    <subcellularLocation>
        <location evidence="1">Nucleus</location>
    </subcellularLocation>
</comment>
<dbReference type="GO" id="GO:0080188">
    <property type="term" value="P:gene silencing by siRNA-directed DNA methylation"/>
    <property type="evidence" value="ECO:0007669"/>
    <property type="project" value="InterPro"/>
</dbReference>
<feature type="compositionally biased region" description="Basic and acidic residues" evidence="6">
    <location>
        <begin position="1174"/>
        <end position="1191"/>
    </location>
</feature>
<dbReference type="Pfam" id="PF00176">
    <property type="entry name" value="SNF2-rel_dom"/>
    <property type="match status" value="2"/>
</dbReference>
<dbReference type="InterPro" id="IPR038718">
    <property type="entry name" value="SNF2-like_sf"/>
</dbReference>
<evidence type="ECO:0000256" key="1">
    <source>
        <dbReference type="ARBA" id="ARBA00004123"/>
    </source>
</evidence>
<dbReference type="GO" id="GO:0016787">
    <property type="term" value="F:hydrolase activity"/>
    <property type="evidence" value="ECO:0007669"/>
    <property type="project" value="UniProtKB-KW"/>
</dbReference>
<evidence type="ECO:0000256" key="4">
    <source>
        <dbReference type="ARBA" id="ARBA00022840"/>
    </source>
</evidence>
<dbReference type="PROSITE" id="PS51194">
    <property type="entry name" value="HELICASE_CTER"/>
    <property type="match status" value="1"/>
</dbReference>
<evidence type="ECO:0000256" key="3">
    <source>
        <dbReference type="ARBA" id="ARBA00022801"/>
    </source>
</evidence>
<evidence type="ECO:0000259" key="7">
    <source>
        <dbReference type="PROSITE" id="PS51192"/>
    </source>
</evidence>
<dbReference type="SUPFAM" id="SSF52540">
    <property type="entry name" value="P-loop containing nucleoside triphosphate hydrolases"/>
    <property type="match status" value="2"/>
</dbReference>
<dbReference type="EMBL" id="BFEA01000304">
    <property type="protein sequence ID" value="GBG78813.1"/>
    <property type="molecule type" value="Genomic_DNA"/>
</dbReference>
<evidence type="ECO:0000313" key="9">
    <source>
        <dbReference type="EMBL" id="GBG78813.1"/>
    </source>
</evidence>
<comment type="caution">
    <text evidence="9">The sequence shown here is derived from an EMBL/GenBank/DDBJ whole genome shotgun (WGS) entry which is preliminary data.</text>
</comment>
<dbReference type="InterPro" id="IPR014001">
    <property type="entry name" value="Helicase_ATP-bd"/>
</dbReference>
<dbReference type="STRING" id="69332.A0A388L9E6"/>
<dbReference type="InterPro" id="IPR049730">
    <property type="entry name" value="SNF2/RAD54-like_C"/>
</dbReference>
<dbReference type="GO" id="GO:0003677">
    <property type="term" value="F:DNA binding"/>
    <property type="evidence" value="ECO:0007669"/>
    <property type="project" value="InterPro"/>
</dbReference>
<dbReference type="Gene3D" id="3.40.50.10810">
    <property type="entry name" value="Tandem AAA-ATPase domain"/>
    <property type="match status" value="2"/>
</dbReference>
<reference evidence="9 10" key="1">
    <citation type="journal article" date="2018" name="Cell">
        <title>The Chara Genome: Secondary Complexity and Implications for Plant Terrestrialization.</title>
        <authorList>
            <person name="Nishiyama T."/>
            <person name="Sakayama H."/>
            <person name="Vries J.D."/>
            <person name="Buschmann H."/>
            <person name="Saint-Marcoux D."/>
            <person name="Ullrich K.K."/>
            <person name="Haas F.B."/>
            <person name="Vanderstraeten L."/>
            <person name="Becker D."/>
            <person name="Lang D."/>
            <person name="Vosolsobe S."/>
            <person name="Rombauts S."/>
            <person name="Wilhelmsson P.K.I."/>
            <person name="Janitza P."/>
            <person name="Kern R."/>
            <person name="Heyl A."/>
            <person name="Rumpler F."/>
            <person name="Villalobos L.I.A.C."/>
            <person name="Clay J.M."/>
            <person name="Skokan R."/>
            <person name="Toyoda A."/>
            <person name="Suzuki Y."/>
            <person name="Kagoshima H."/>
            <person name="Schijlen E."/>
            <person name="Tajeshwar N."/>
            <person name="Catarino B."/>
            <person name="Hetherington A.J."/>
            <person name="Saltykova A."/>
            <person name="Bonnot C."/>
            <person name="Breuninger H."/>
            <person name="Symeonidi A."/>
            <person name="Radhakrishnan G.V."/>
            <person name="Van Nieuwerburgh F."/>
            <person name="Deforce D."/>
            <person name="Chang C."/>
            <person name="Karol K.G."/>
            <person name="Hedrich R."/>
            <person name="Ulvskov P."/>
            <person name="Glockner G."/>
            <person name="Delwiche C.F."/>
            <person name="Petrasek J."/>
            <person name="Van de Peer Y."/>
            <person name="Friml J."/>
            <person name="Beilby M."/>
            <person name="Dolan L."/>
            <person name="Kohara Y."/>
            <person name="Sugano S."/>
            <person name="Fujiyama A."/>
            <person name="Delaux P.-M."/>
            <person name="Quint M."/>
            <person name="TheiBen G."/>
            <person name="Hagemann M."/>
            <person name="Harholt J."/>
            <person name="Dunand C."/>
            <person name="Zachgo S."/>
            <person name="Langdale J."/>
            <person name="Maumus F."/>
            <person name="Straeten D.V.D."/>
            <person name="Gould S.B."/>
            <person name="Rensing S.A."/>
        </authorList>
    </citation>
    <scope>NUCLEOTIDE SEQUENCE [LARGE SCALE GENOMIC DNA]</scope>
    <source>
        <strain evidence="9 10">S276</strain>
    </source>
</reference>
<dbReference type="PANTHER" id="PTHR45821">
    <property type="entry name" value="SNF2 DOMAIN-CONTAINING PROTEIN CLASSY 2-RELATED"/>
    <property type="match status" value="1"/>
</dbReference>
<accession>A0A388L9E6</accession>
<proteinExistence type="predicted"/>
<dbReference type="InterPro" id="IPR044567">
    <property type="entry name" value="CLSY/DRD1"/>
</dbReference>
<dbReference type="PROSITE" id="PS51192">
    <property type="entry name" value="HELICASE_ATP_BIND_1"/>
    <property type="match status" value="1"/>
</dbReference>
<dbReference type="SMART" id="SM00384">
    <property type="entry name" value="AT_hook"/>
    <property type="match status" value="3"/>
</dbReference>
<dbReference type="GO" id="GO:0005634">
    <property type="term" value="C:nucleus"/>
    <property type="evidence" value="ECO:0007669"/>
    <property type="project" value="UniProtKB-SubCell"/>
</dbReference>
<evidence type="ECO:0000256" key="2">
    <source>
        <dbReference type="ARBA" id="ARBA00022741"/>
    </source>
</evidence>
<dbReference type="InterPro" id="IPR017956">
    <property type="entry name" value="AT_hook_DNA-bd_motif"/>
</dbReference>
<organism evidence="9 10">
    <name type="scientific">Chara braunii</name>
    <name type="common">Braun's stonewort</name>
    <dbReference type="NCBI Taxonomy" id="69332"/>
    <lineage>
        <taxon>Eukaryota</taxon>
        <taxon>Viridiplantae</taxon>
        <taxon>Streptophyta</taxon>
        <taxon>Charophyceae</taxon>
        <taxon>Charales</taxon>
        <taxon>Characeae</taxon>
        <taxon>Chara</taxon>
    </lineage>
</organism>
<feature type="compositionally biased region" description="Basic and acidic residues" evidence="6">
    <location>
        <begin position="581"/>
        <end position="607"/>
    </location>
</feature>
<dbReference type="CDD" id="cd18793">
    <property type="entry name" value="SF2_C_SNF"/>
    <property type="match status" value="1"/>
</dbReference>
<sequence>MGFVKTERLEWETPEDVALFDKFMRDVEYNPEEVKRSAARRPVASQSKIVESKFWSGTIVRRPRQRSPTQPQPKKVKRSGPTLEGQQANDMQLVVAAKSDSHGYDYNPLPMGRNPTACGSESEPAKPHPRIACKMKDHQLEGFEFLWRNLVVGIPQVNPCECQPKHQFHEGDADAKPCCCGHFCAPDVQRESMQCRDPSSEQHESQVGITMPEAAAAEGRSSIPVEGEHAQVKRCRDPLVEGRRLVCLDGGGGRGATGEDEVQDGLKTENVIVNQEGECRSCSCSTMGVRGQNHNCRNGCRRKQLNSLISHSAQPEVGGCILAHAPGSGKTLQAISFIEQFFTRKVTKTDSSRVVVIVPKNVLVSWKQEFKKWLPEGHPLLEKIYLVSGESPLHAKRKDEMNGKDGANGKDETNGIDGAKGASESLKRKRGRPRKEEYNTGVIMTNVRNNGNVCSAREQAHNSEGRTGFPTKPMEKYGRPRNYKVSVVVARKAVVIRKAGGNDDSDVSCLRRKEGAISGDHKGSAHNNGPVRKRGRPMKDKVKEGSLVRRMDGIEEGRSQQPKQDPNLEQVWIHCEEALAESRKNEEKPGKGDLLCRGKEKVAAPREHKARVYSNRAMRKRGRPRKHNPKEEGLASGIDRIEESRSRQPTADDSLGLCGLRDKAPAELVTYENEIEKWYHEGGVLIITPEKWTSSTVNKKPTADGEKVASMLLHGPHVVFVDEGHRARNDTTGLSKSLQSLRTPRKVLLTGTPFNNNMGEFTNQLYLVRPSMVGRILAKWQAGCSWATDVPMPNVKERAANVASAKHPATQQCTPPVSDSPSLPTPLPCNWEASDAGENQAMLPLSHSAGAERREEQNLRVCLLRTDDDNMGGKGIPPGVVEVDNRALVPVDPQHVGSHSAAAKVEAIQGYDVRVLVQDDDGNDRGEMLLGNNWPWKEIPSQTLERSGHALALVEYEHAGGVVDAILPKNGLAEAVLPILQEEMGLGNHGVGNDILARAQNRGCYALALAGSHSVGSHSGSTIAKIDQECKELPPLLKDREGGGEMVPVSKGRNGSYACDSGTVAGVQVGIENADKGENSALVLFKPRQAGNDNVANNSGAVQDNELGTDMNVLSKETSSGTCNLLKDSPPVEPQRRNASATERSGSQRRIIVEEDDEDEETTSSPNNNEAEIPLEKYNDETSSPAKDRDVNNASPARMGNEEFQFPARDRDPEKGKSGRRGNGQVCAIPDTFWKQMERIIEGDRQDDEWQGVVDDIARLKELIKPFVYFCKISEGLPPLHEVALMVKLTDEQKDQMNEAKKNCLNTNTKGMCGKGEENLESRISIHAKGTEDDAEDDNSITEKSRKLAVLFELIKFCEGTKERILVFLDWRIEGRLLEMFSKYSLTEKWAVDKEILVIHGETASDKRHQLADHLNDMSSYAKIMFLMVQAGGEGITLTGASRVVLLGVHWNPSVQRQAVARAHRIGQKRTVHVYQLISDAPTELIKFKKACMKQKLNGILTDNSLDTTVQLRDRDSQVVKRDDFIEVLLQKGLVDVPDIHYRVVRPLSN</sequence>
<dbReference type="PANTHER" id="PTHR45821:SF5">
    <property type="entry name" value="SNF2 DOMAIN-CONTAINING PROTEIN CLASSY 4"/>
    <property type="match status" value="1"/>
</dbReference>
<keyword evidence="4" id="KW-0067">ATP-binding</keyword>
<feature type="domain" description="Helicase C-terminal" evidence="8">
    <location>
        <begin position="1350"/>
        <end position="1514"/>
    </location>
</feature>